<reference evidence="2" key="1">
    <citation type="submission" date="2017-04" db="EMBL/GenBank/DDBJ databases">
        <authorList>
            <person name="Varghese N."/>
            <person name="Submissions S."/>
        </authorList>
    </citation>
    <scope>NUCLEOTIDE SEQUENCE [LARGE SCALE GENOMIC DNA]</scope>
    <source>
        <strain evidence="2">DSM 9293</strain>
    </source>
</reference>
<organism evidence="1 2">
    <name type="scientific">Sulfobacillus thermosulfidooxidans (strain DSM 9293 / VKM B-1269 / AT-1)</name>
    <dbReference type="NCBI Taxonomy" id="929705"/>
    <lineage>
        <taxon>Bacteria</taxon>
        <taxon>Bacillati</taxon>
        <taxon>Bacillota</taxon>
        <taxon>Clostridia</taxon>
        <taxon>Eubacteriales</taxon>
        <taxon>Clostridiales Family XVII. Incertae Sedis</taxon>
        <taxon>Sulfobacillus</taxon>
    </lineage>
</organism>
<keyword evidence="2" id="KW-1185">Reference proteome</keyword>
<protein>
    <submittedName>
        <fullName evidence="1">Uncharacterized protein</fullName>
    </submittedName>
</protein>
<proteinExistence type="predicted"/>
<name>A0A1W1WGB7_SULTA</name>
<accession>A0A1W1WGB7</accession>
<gene>
    <name evidence="1" type="ORF">SAMN00768000_2113</name>
</gene>
<dbReference type="RefSeq" id="WP_020376173.1">
    <property type="nucleotide sequence ID" value="NZ_FWWY01000001.1"/>
</dbReference>
<evidence type="ECO:0000313" key="2">
    <source>
        <dbReference type="Proteomes" id="UP000192660"/>
    </source>
</evidence>
<sequence length="53" mass="6383">MKSPHDQKRADYYLYTWQIREVQKLSRELRRPPSEIMRSLLTEALSKKTSTES</sequence>
<dbReference type="Proteomes" id="UP000192660">
    <property type="component" value="Unassembled WGS sequence"/>
</dbReference>
<evidence type="ECO:0000313" key="1">
    <source>
        <dbReference type="EMBL" id="SMC05232.1"/>
    </source>
</evidence>
<dbReference type="AlphaFoldDB" id="A0A1W1WGB7"/>
<dbReference type="EMBL" id="FWWY01000001">
    <property type="protein sequence ID" value="SMC05232.1"/>
    <property type="molecule type" value="Genomic_DNA"/>
</dbReference>